<reference evidence="1 2" key="1">
    <citation type="journal article" date="2014" name="Arch. Microbiol.">
        <title>Bacillus mesophilum sp. nov., strain IITR-54T, a novel 4-chlorobiphenyl dechlorinating bacterium.</title>
        <authorList>
            <person name="Manickam N."/>
            <person name="Singh N.K."/>
            <person name="Bajaj A."/>
            <person name="Kumar R.M."/>
            <person name="Kaur G."/>
            <person name="Kaur N."/>
            <person name="Bala M."/>
            <person name="Kumar A."/>
            <person name="Mayilraj S."/>
        </authorList>
    </citation>
    <scope>NUCLEOTIDE SEQUENCE [LARGE SCALE GENOMIC DNA]</scope>
    <source>
        <strain evidence="1 2">IITR-54</strain>
    </source>
</reference>
<evidence type="ECO:0008006" key="3">
    <source>
        <dbReference type="Google" id="ProtNLM"/>
    </source>
</evidence>
<evidence type="ECO:0000313" key="1">
    <source>
        <dbReference type="EMBL" id="KAB2332621.1"/>
    </source>
</evidence>
<dbReference type="Proteomes" id="UP000441354">
    <property type="component" value="Unassembled WGS sequence"/>
</dbReference>
<sequence length="296" mass="33288">MKISTVYTKGIGEVNEDAIVVNKGEDIFAVIDGATGLGGLSGAIAANIIKESLEQESDLSLLERVKDGNTKLHQAVEQQYKDISFEEIPKYKRSSCGISAIQIHRDPKGNPAFLEYVSAGDCMLFLQFSDASIRQVTYDHLDRLDLAAISKIEAKWRKLEQTEPIETLSPEKIKQKQTEFRQEEEELLRSNRNKLNTYEGYGIIDGDENAIEFLESGKIPLIAIKKILLLSDGLKVHDHRNYPSKNTWIQSADKAFANGLETLEQEIIETETEDPACIYYPRLKQHDDKSGVLLTL</sequence>
<accession>A0A7V7RLE4</accession>
<protein>
    <recommendedName>
        <fullName evidence="3">PPM-type phosphatase domain-containing protein</fullName>
    </recommendedName>
</protein>
<dbReference type="AlphaFoldDB" id="A0A7V7RLE4"/>
<proteinExistence type="predicted"/>
<keyword evidence="2" id="KW-1185">Reference proteome</keyword>
<dbReference type="Gene3D" id="3.60.40.10">
    <property type="entry name" value="PPM-type phosphatase domain"/>
    <property type="match status" value="1"/>
</dbReference>
<gene>
    <name evidence="1" type="ORF">F7732_11045</name>
</gene>
<dbReference type="RefSeq" id="WP_151573920.1">
    <property type="nucleotide sequence ID" value="NZ_WBOT01000003.1"/>
</dbReference>
<name>A0A7V7RLE4_9BACI</name>
<comment type="caution">
    <text evidence="1">The sequence shown here is derived from an EMBL/GenBank/DDBJ whole genome shotgun (WGS) entry which is preliminary data.</text>
</comment>
<dbReference type="EMBL" id="WBOT01000003">
    <property type="protein sequence ID" value="KAB2332621.1"/>
    <property type="molecule type" value="Genomic_DNA"/>
</dbReference>
<organism evidence="1 2">
    <name type="scientific">Bacillus mesophilum</name>
    <dbReference type="NCBI Taxonomy" id="1071718"/>
    <lineage>
        <taxon>Bacteria</taxon>
        <taxon>Bacillati</taxon>
        <taxon>Bacillota</taxon>
        <taxon>Bacilli</taxon>
        <taxon>Bacillales</taxon>
        <taxon>Bacillaceae</taxon>
        <taxon>Bacillus</taxon>
    </lineage>
</organism>
<evidence type="ECO:0000313" key="2">
    <source>
        <dbReference type="Proteomes" id="UP000441354"/>
    </source>
</evidence>
<dbReference type="OrthoDB" id="1755431at2"/>
<dbReference type="InterPro" id="IPR036457">
    <property type="entry name" value="PPM-type-like_dom_sf"/>
</dbReference>